<accession>A0A0A9F5M4</accession>
<reference evidence="1" key="2">
    <citation type="journal article" date="2015" name="Data Brief">
        <title>Shoot transcriptome of the giant reed, Arundo donax.</title>
        <authorList>
            <person name="Barrero R.A."/>
            <person name="Guerrero F.D."/>
            <person name="Moolhuijzen P."/>
            <person name="Goolsby J.A."/>
            <person name="Tidwell J."/>
            <person name="Bellgard S.E."/>
            <person name="Bellgard M.I."/>
        </authorList>
    </citation>
    <scope>NUCLEOTIDE SEQUENCE</scope>
    <source>
        <tissue evidence="1">Shoot tissue taken approximately 20 cm above the soil surface</tissue>
    </source>
</reference>
<evidence type="ECO:0000313" key="1">
    <source>
        <dbReference type="EMBL" id="JAE03568.1"/>
    </source>
</evidence>
<reference evidence="1" key="1">
    <citation type="submission" date="2014-09" db="EMBL/GenBank/DDBJ databases">
        <authorList>
            <person name="Magalhaes I.L.F."/>
            <person name="Oliveira U."/>
            <person name="Santos F.R."/>
            <person name="Vidigal T.H.D.A."/>
            <person name="Brescovit A.D."/>
            <person name="Santos A.J."/>
        </authorList>
    </citation>
    <scope>NUCLEOTIDE SEQUENCE</scope>
    <source>
        <tissue evidence="1">Shoot tissue taken approximately 20 cm above the soil surface</tissue>
    </source>
</reference>
<dbReference type="AlphaFoldDB" id="A0A0A9F5M4"/>
<proteinExistence type="predicted"/>
<name>A0A0A9F5M4_ARUDO</name>
<organism evidence="1">
    <name type="scientific">Arundo donax</name>
    <name type="common">Giant reed</name>
    <name type="synonym">Donax arundinaceus</name>
    <dbReference type="NCBI Taxonomy" id="35708"/>
    <lineage>
        <taxon>Eukaryota</taxon>
        <taxon>Viridiplantae</taxon>
        <taxon>Streptophyta</taxon>
        <taxon>Embryophyta</taxon>
        <taxon>Tracheophyta</taxon>
        <taxon>Spermatophyta</taxon>
        <taxon>Magnoliopsida</taxon>
        <taxon>Liliopsida</taxon>
        <taxon>Poales</taxon>
        <taxon>Poaceae</taxon>
        <taxon>PACMAD clade</taxon>
        <taxon>Arundinoideae</taxon>
        <taxon>Arundineae</taxon>
        <taxon>Arundo</taxon>
    </lineage>
</organism>
<protein>
    <submittedName>
        <fullName evidence="1">Uncharacterized protein</fullName>
    </submittedName>
</protein>
<sequence length="28" mass="3364">MFQLTTFCMVVLMHTTMNWQKAPRIVVH</sequence>
<dbReference type="EMBL" id="GBRH01194328">
    <property type="protein sequence ID" value="JAE03568.1"/>
    <property type="molecule type" value="Transcribed_RNA"/>
</dbReference>